<reference evidence="5" key="1">
    <citation type="submission" date="2019-02" db="EMBL/GenBank/DDBJ databases">
        <authorList>
            <person name="Li S.-H."/>
        </authorList>
    </citation>
    <scope>NUCLEOTIDE SEQUENCE</scope>
    <source>
        <strain evidence="5">IMCC8485</strain>
    </source>
</reference>
<gene>
    <name evidence="5" type="ORF">EYC87_05535</name>
</gene>
<evidence type="ECO:0000256" key="3">
    <source>
        <dbReference type="ARBA" id="ARBA00023163"/>
    </source>
</evidence>
<dbReference type="PRINTS" id="PR00033">
    <property type="entry name" value="HTHASNC"/>
</dbReference>
<dbReference type="EMBL" id="SHNP01000002">
    <property type="protein sequence ID" value="MCX2973047.1"/>
    <property type="molecule type" value="Genomic_DNA"/>
</dbReference>
<keyword evidence="6" id="KW-1185">Reference proteome</keyword>
<dbReference type="PROSITE" id="PS00519">
    <property type="entry name" value="HTH_ASNC_1"/>
    <property type="match status" value="1"/>
</dbReference>
<dbReference type="SMART" id="SM00344">
    <property type="entry name" value="HTH_ASNC"/>
    <property type="match status" value="1"/>
</dbReference>
<evidence type="ECO:0000313" key="6">
    <source>
        <dbReference type="Proteomes" id="UP001143307"/>
    </source>
</evidence>
<evidence type="ECO:0000259" key="4">
    <source>
        <dbReference type="PROSITE" id="PS50956"/>
    </source>
</evidence>
<dbReference type="InterPro" id="IPR036390">
    <property type="entry name" value="WH_DNA-bd_sf"/>
</dbReference>
<dbReference type="SUPFAM" id="SSF46785">
    <property type="entry name" value="Winged helix' DNA-binding domain"/>
    <property type="match status" value="1"/>
</dbReference>
<dbReference type="InterPro" id="IPR000485">
    <property type="entry name" value="AsnC-type_HTH_dom"/>
</dbReference>
<dbReference type="InterPro" id="IPR019888">
    <property type="entry name" value="Tscrpt_reg_AsnC-like"/>
</dbReference>
<evidence type="ECO:0000256" key="1">
    <source>
        <dbReference type="ARBA" id="ARBA00023015"/>
    </source>
</evidence>
<protein>
    <submittedName>
        <fullName evidence="5">Lrp/AsnC family transcriptional regulator</fullName>
    </submittedName>
</protein>
<evidence type="ECO:0000313" key="5">
    <source>
        <dbReference type="EMBL" id="MCX2973047.1"/>
    </source>
</evidence>
<name>A0ABT3SSS7_9GAMM</name>
<dbReference type="PANTHER" id="PTHR30154">
    <property type="entry name" value="LEUCINE-RESPONSIVE REGULATORY PROTEIN"/>
    <property type="match status" value="1"/>
</dbReference>
<feature type="domain" description="HTH asnC-type" evidence="4">
    <location>
        <begin position="3"/>
        <end position="64"/>
    </location>
</feature>
<comment type="caution">
    <text evidence="5">The sequence shown here is derived from an EMBL/GenBank/DDBJ whole genome shotgun (WGS) entry which is preliminary data.</text>
</comment>
<dbReference type="Pfam" id="PF01037">
    <property type="entry name" value="AsnC_trans_reg"/>
    <property type="match status" value="1"/>
</dbReference>
<dbReference type="Proteomes" id="UP001143307">
    <property type="component" value="Unassembled WGS sequence"/>
</dbReference>
<dbReference type="InterPro" id="IPR036388">
    <property type="entry name" value="WH-like_DNA-bd_sf"/>
</dbReference>
<organism evidence="5 6">
    <name type="scientific">Candidatus Seongchinamella marina</name>
    <dbReference type="NCBI Taxonomy" id="2518990"/>
    <lineage>
        <taxon>Bacteria</taxon>
        <taxon>Pseudomonadati</taxon>
        <taxon>Pseudomonadota</taxon>
        <taxon>Gammaproteobacteria</taxon>
        <taxon>Cellvibrionales</taxon>
        <taxon>Halieaceae</taxon>
        <taxon>Seongchinamella</taxon>
    </lineage>
</organism>
<dbReference type="InterPro" id="IPR019887">
    <property type="entry name" value="Tscrpt_reg_AsnC/Lrp_C"/>
</dbReference>
<accession>A0ABT3SSS7</accession>
<keyword evidence="1" id="KW-0805">Transcription regulation</keyword>
<dbReference type="Gene3D" id="3.30.70.920">
    <property type="match status" value="1"/>
</dbReference>
<dbReference type="Pfam" id="PF13412">
    <property type="entry name" value="HTH_24"/>
    <property type="match status" value="1"/>
</dbReference>
<dbReference type="Gene3D" id="1.10.10.10">
    <property type="entry name" value="Winged helix-like DNA-binding domain superfamily/Winged helix DNA-binding domain"/>
    <property type="match status" value="1"/>
</dbReference>
<proteinExistence type="predicted"/>
<dbReference type="CDD" id="cd00090">
    <property type="entry name" value="HTH_ARSR"/>
    <property type="match status" value="1"/>
</dbReference>
<evidence type="ECO:0000256" key="2">
    <source>
        <dbReference type="ARBA" id="ARBA00023125"/>
    </source>
</evidence>
<dbReference type="InterPro" id="IPR011991">
    <property type="entry name" value="ArsR-like_HTH"/>
</dbReference>
<dbReference type="PANTHER" id="PTHR30154:SF46">
    <property type="entry name" value="TRANSCRIPTIONAL REGULATORY PROTEIN"/>
    <property type="match status" value="1"/>
</dbReference>
<dbReference type="InterPro" id="IPR019885">
    <property type="entry name" value="Tscrpt_reg_HTH_AsnC-type_CS"/>
</dbReference>
<keyword evidence="3" id="KW-0804">Transcription</keyword>
<keyword evidence="2" id="KW-0238">DNA-binding</keyword>
<dbReference type="PROSITE" id="PS50956">
    <property type="entry name" value="HTH_ASNC_2"/>
    <property type="match status" value="1"/>
</dbReference>
<sequence length="156" mass="17566">MGLDRAELEILRTLQTDGRISNVDLAERVGLSESPCFRRVRGLEESGVIEGYRARVNPRSVGLQVTAFVLITLDKQDDKKQLAFLAQVEAEQHIVECHAMSGSHDYLLKVVARNMDHFSELSMQRILKFSGVRNIESNFSLLAVKEDAVLPVHRYG</sequence>
<dbReference type="RefSeq" id="WP_279252005.1">
    <property type="nucleotide sequence ID" value="NZ_SHNP01000002.1"/>
</dbReference>